<dbReference type="Pfam" id="PF21788">
    <property type="entry name" value="TNP-like_GBD"/>
    <property type="match status" value="1"/>
</dbReference>
<dbReference type="AlphaFoldDB" id="A0A1X7T349"/>
<sequence>MGRQLQQAGSGCSQCKGKDISWDHLKRLYESDKGKASCLSMAHKLKHEHIYLNSFSKMRVDLASQVLSNSVSMALMLVLGDEASETSLFASMFNRLFDMLNVSHFTNGTRHRNPDLYPNRHGNDHRLKWLEDFIQFLDEWKHSVENREGFSKAEKNLMLLSHETRVRLRIT</sequence>
<accession>A0A1X7T349</accession>
<evidence type="ECO:0000313" key="2">
    <source>
        <dbReference type="EnsemblMetazoa" id="Aqu2.1.08657_001"/>
    </source>
</evidence>
<dbReference type="EnsemblMetazoa" id="Aqu2.1.08657_001">
    <property type="protein sequence ID" value="Aqu2.1.08657_001"/>
    <property type="gene ID" value="Aqu2.1.08657"/>
</dbReference>
<dbReference type="InterPro" id="IPR048366">
    <property type="entry name" value="TNP-like_GBD"/>
</dbReference>
<proteinExistence type="predicted"/>
<protein>
    <recommendedName>
        <fullName evidence="1">Transposable element P transposase-like GTP-binding insertion domain-containing protein</fullName>
    </recommendedName>
</protein>
<name>A0A1X7T349_AMPQE</name>
<dbReference type="InParanoid" id="A0A1X7T349"/>
<feature type="domain" description="Transposable element P transposase-like GTP-binding insertion" evidence="1">
    <location>
        <begin position="13"/>
        <end position="106"/>
    </location>
</feature>
<evidence type="ECO:0000259" key="1">
    <source>
        <dbReference type="Pfam" id="PF21788"/>
    </source>
</evidence>
<organism evidence="2">
    <name type="scientific">Amphimedon queenslandica</name>
    <name type="common">Sponge</name>
    <dbReference type="NCBI Taxonomy" id="400682"/>
    <lineage>
        <taxon>Eukaryota</taxon>
        <taxon>Metazoa</taxon>
        <taxon>Porifera</taxon>
        <taxon>Demospongiae</taxon>
        <taxon>Heteroscleromorpha</taxon>
        <taxon>Haplosclerida</taxon>
        <taxon>Niphatidae</taxon>
        <taxon>Amphimedon</taxon>
    </lineage>
</organism>
<reference evidence="2" key="1">
    <citation type="submission" date="2017-05" db="UniProtKB">
        <authorList>
            <consortium name="EnsemblMetazoa"/>
        </authorList>
    </citation>
    <scope>IDENTIFICATION</scope>
</reference>